<organism evidence="2 3">
    <name type="scientific">Pseudarthrobacter quantipunctorum</name>
    <dbReference type="NCBI Taxonomy" id="3128980"/>
    <lineage>
        <taxon>Bacteria</taxon>
        <taxon>Bacillati</taxon>
        <taxon>Actinomycetota</taxon>
        <taxon>Actinomycetes</taxon>
        <taxon>Micrococcales</taxon>
        <taxon>Micrococcaceae</taxon>
        <taxon>Pseudarthrobacter</taxon>
    </lineage>
</organism>
<dbReference type="InterPro" id="IPR012495">
    <property type="entry name" value="TadE-like_dom"/>
</dbReference>
<gene>
    <name evidence="2" type="ORF">WHH00_02705</name>
</gene>
<protein>
    <submittedName>
        <fullName evidence="2">TadE family type IV pilus minor pilin</fullName>
    </submittedName>
</protein>
<dbReference type="Proteomes" id="UP001623384">
    <property type="component" value="Chromosome"/>
</dbReference>
<dbReference type="InterPro" id="IPR049790">
    <property type="entry name" value="Rv3655c/TadE"/>
</dbReference>
<name>A0ABZ2R7F2_9MICC</name>
<proteinExistence type="predicted"/>
<dbReference type="NCBIfam" id="NF041390">
    <property type="entry name" value="TadE_Rv3655c"/>
    <property type="match status" value="1"/>
</dbReference>
<evidence type="ECO:0000313" key="2">
    <source>
        <dbReference type="EMBL" id="WXK93731.1"/>
    </source>
</evidence>
<feature type="domain" description="TadE-like" evidence="1">
    <location>
        <begin position="87"/>
        <end position="129"/>
    </location>
</feature>
<accession>A0ABZ2R7F2</accession>
<sequence>MTGALAALLAPGFSDTGPSATCSSATGPSVTAPSAVMRTQRRNPRACSCSGGHVAYGPRGAVADLCGPAAGPRGWTGSCGAVAGSCGAVTAEFAVTLPAVLLLLAMLLAGSSAGVTQLRLEEGARAGARALARGDDSATVERIVRTLSGGSASATVSADGEWLHVTVTDRVGGPLGASIPWLLTAQASTRSETAG</sequence>
<dbReference type="RefSeq" id="WP_406636302.1">
    <property type="nucleotide sequence ID" value="NZ_CP148033.1"/>
</dbReference>
<dbReference type="EMBL" id="CP148033">
    <property type="protein sequence ID" value="WXK93731.1"/>
    <property type="molecule type" value="Genomic_DNA"/>
</dbReference>
<evidence type="ECO:0000259" key="1">
    <source>
        <dbReference type="Pfam" id="PF07811"/>
    </source>
</evidence>
<keyword evidence="3" id="KW-1185">Reference proteome</keyword>
<evidence type="ECO:0000313" key="3">
    <source>
        <dbReference type="Proteomes" id="UP001623384"/>
    </source>
</evidence>
<reference evidence="2 3" key="1">
    <citation type="submission" date="2024-03" db="EMBL/GenBank/DDBJ databases">
        <title>Rhodococcus navarretei sp. nov. and Pseudarthrobacter quantumdoti sp. nov., two new species with the ability to biosynthesize Quantum Dots isolated from soil samples at Union Glacier, Antarctica.</title>
        <authorList>
            <person name="Vargas M."/>
        </authorList>
    </citation>
    <scope>NUCLEOTIDE SEQUENCE [LARGE SCALE GENOMIC DNA]</scope>
    <source>
        <strain evidence="2 3">RC-2-3</strain>
    </source>
</reference>
<dbReference type="Pfam" id="PF07811">
    <property type="entry name" value="TadE"/>
    <property type="match status" value="1"/>
</dbReference>